<organism evidence="3 4">
    <name type="scientific">Paenibacillus agilis</name>
    <dbReference type="NCBI Taxonomy" id="3020863"/>
    <lineage>
        <taxon>Bacteria</taxon>
        <taxon>Bacillati</taxon>
        <taxon>Bacillota</taxon>
        <taxon>Bacilli</taxon>
        <taxon>Bacillales</taxon>
        <taxon>Paenibacillaceae</taxon>
        <taxon>Paenibacillus</taxon>
    </lineage>
</organism>
<accession>A0A559IYI0</accession>
<dbReference type="AlphaFoldDB" id="A0A559IYI0"/>
<dbReference type="Pfam" id="PF07833">
    <property type="entry name" value="Cu_amine_oxidN1"/>
    <property type="match status" value="1"/>
</dbReference>
<dbReference type="SUPFAM" id="SSF55383">
    <property type="entry name" value="Copper amine oxidase, domain N"/>
    <property type="match status" value="1"/>
</dbReference>
<name>A0A559IYI0_9BACL</name>
<evidence type="ECO:0000313" key="3">
    <source>
        <dbReference type="EMBL" id="TVX92689.1"/>
    </source>
</evidence>
<keyword evidence="1" id="KW-0732">Signal</keyword>
<feature type="signal peptide" evidence="1">
    <location>
        <begin position="1"/>
        <end position="27"/>
    </location>
</feature>
<dbReference type="InterPro" id="IPR036582">
    <property type="entry name" value="Mao_N_sf"/>
</dbReference>
<keyword evidence="4" id="KW-1185">Reference proteome</keyword>
<protein>
    <submittedName>
        <fullName evidence="3">Copper amine oxidase N-terminal domain-containing protein</fullName>
    </submittedName>
</protein>
<comment type="caution">
    <text evidence="3">The sequence shown here is derived from an EMBL/GenBank/DDBJ whole genome shotgun (WGS) entry which is preliminary data.</text>
</comment>
<dbReference type="InterPro" id="IPR012854">
    <property type="entry name" value="Cu_amine_oxidase-like_N"/>
</dbReference>
<gene>
    <name evidence="3" type="ORF">FPZ44_06290</name>
</gene>
<evidence type="ECO:0000313" key="4">
    <source>
        <dbReference type="Proteomes" id="UP000318102"/>
    </source>
</evidence>
<reference evidence="3 4" key="1">
    <citation type="submission" date="2019-07" db="EMBL/GenBank/DDBJ databases">
        <authorList>
            <person name="Kim J."/>
        </authorList>
    </citation>
    <scope>NUCLEOTIDE SEQUENCE [LARGE SCALE GENOMIC DNA]</scope>
    <source>
        <strain evidence="3 4">N4</strain>
    </source>
</reference>
<evidence type="ECO:0000256" key="1">
    <source>
        <dbReference type="SAM" id="SignalP"/>
    </source>
</evidence>
<proteinExistence type="predicted"/>
<feature type="domain" description="Copper amine oxidase-like N-terminal" evidence="2">
    <location>
        <begin position="54"/>
        <end position="144"/>
    </location>
</feature>
<evidence type="ECO:0000259" key="2">
    <source>
        <dbReference type="Pfam" id="PF07833"/>
    </source>
</evidence>
<feature type="chain" id="PRO_5039548019" evidence="1">
    <location>
        <begin position="28"/>
        <end position="154"/>
    </location>
</feature>
<dbReference type="Gene3D" id="3.30.457.10">
    <property type="entry name" value="Copper amine oxidase-like, N-terminal domain"/>
    <property type="match status" value="1"/>
</dbReference>
<dbReference type="OrthoDB" id="2556502at2"/>
<dbReference type="Proteomes" id="UP000318102">
    <property type="component" value="Unassembled WGS sequence"/>
</dbReference>
<dbReference type="EMBL" id="VNJK01000001">
    <property type="protein sequence ID" value="TVX92689.1"/>
    <property type="molecule type" value="Genomic_DNA"/>
</dbReference>
<sequence>MNLKKTALITFTLAIALTLHLDLPVQAAAAVDNQSVNVFNAHGESILSGSILHEGASYILASQLHEVMDVELHWESTSHSVVIKGERHQVNWYSISDKLKVNGKDVTLTEKPIIKNKRTYVPISLLKKVFHLPVSWDQPSKTVIFLDGSSADNY</sequence>